<gene>
    <name evidence="2" type="ORF">E4U60_004587</name>
</gene>
<evidence type="ECO:0000256" key="1">
    <source>
        <dbReference type="SAM" id="MobiDB-lite"/>
    </source>
</evidence>
<accession>A0A9P7M8X8</accession>
<evidence type="ECO:0000313" key="2">
    <source>
        <dbReference type="EMBL" id="KAG5933255.1"/>
    </source>
</evidence>
<organism evidence="2 3">
    <name type="scientific">Claviceps pazoutovae</name>
    <dbReference type="NCBI Taxonomy" id="1649127"/>
    <lineage>
        <taxon>Eukaryota</taxon>
        <taxon>Fungi</taxon>
        <taxon>Dikarya</taxon>
        <taxon>Ascomycota</taxon>
        <taxon>Pezizomycotina</taxon>
        <taxon>Sordariomycetes</taxon>
        <taxon>Hypocreomycetidae</taxon>
        <taxon>Hypocreales</taxon>
        <taxon>Clavicipitaceae</taxon>
        <taxon>Claviceps</taxon>
    </lineage>
</organism>
<sequence length="111" mass="12521">MALNAPRQSQDSQPCVSSWASPRRNSIQYLTTIELSFLPRRCAPSLPQTPSSRPTSPSLPSPHQRQPHDISSPSSEPPLTLTTPHQPIPSHRCMTPAQRQQEVVEIWQSYW</sequence>
<name>A0A9P7M8X8_9HYPO</name>
<reference evidence="2 3" key="1">
    <citation type="journal article" date="2020" name="bioRxiv">
        <title>Whole genome comparisons of ergot fungi reveals the divergence and evolution of species within the genus Claviceps are the result of varying mechanisms driving genome evolution and host range expansion.</title>
        <authorList>
            <person name="Wyka S.A."/>
            <person name="Mondo S.J."/>
            <person name="Liu M."/>
            <person name="Dettman J."/>
            <person name="Nalam V."/>
            <person name="Broders K.D."/>
        </authorList>
    </citation>
    <scope>NUCLEOTIDE SEQUENCE [LARGE SCALE GENOMIC DNA]</scope>
    <source>
        <strain evidence="2 3">CCC 1485</strain>
    </source>
</reference>
<evidence type="ECO:0000313" key="3">
    <source>
        <dbReference type="Proteomes" id="UP000706124"/>
    </source>
</evidence>
<feature type="region of interest" description="Disordered" evidence="1">
    <location>
        <begin position="1"/>
        <end position="20"/>
    </location>
</feature>
<dbReference type="OrthoDB" id="4960222at2759"/>
<feature type="compositionally biased region" description="Low complexity" evidence="1">
    <location>
        <begin position="44"/>
        <end position="62"/>
    </location>
</feature>
<keyword evidence="3" id="KW-1185">Reference proteome</keyword>
<comment type="caution">
    <text evidence="2">The sequence shown here is derived from an EMBL/GenBank/DDBJ whole genome shotgun (WGS) entry which is preliminary data.</text>
</comment>
<protein>
    <submittedName>
        <fullName evidence="2">Uncharacterized protein</fullName>
    </submittedName>
</protein>
<dbReference type="Proteomes" id="UP000706124">
    <property type="component" value="Unassembled WGS sequence"/>
</dbReference>
<feature type="region of interest" description="Disordered" evidence="1">
    <location>
        <begin position="41"/>
        <end position="98"/>
    </location>
</feature>
<dbReference type="AlphaFoldDB" id="A0A9P7M8X8"/>
<proteinExistence type="predicted"/>
<dbReference type="EMBL" id="SRPO01000382">
    <property type="protein sequence ID" value="KAG5933255.1"/>
    <property type="molecule type" value="Genomic_DNA"/>
</dbReference>
<feature type="compositionally biased region" description="Low complexity" evidence="1">
    <location>
        <begin position="71"/>
        <end position="84"/>
    </location>
</feature>